<gene>
    <name evidence="18" type="ORF">BC936DRAFT_148596</name>
</gene>
<dbReference type="GO" id="GO:0005730">
    <property type="term" value="C:nucleolus"/>
    <property type="evidence" value="ECO:0007669"/>
    <property type="project" value="UniProtKB-SubCell"/>
</dbReference>
<dbReference type="InterPro" id="IPR012340">
    <property type="entry name" value="NA-bd_OB-fold"/>
</dbReference>
<feature type="domain" description="PIN" evidence="16">
    <location>
        <begin position="61"/>
        <end position="181"/>
    </location>
</feature>
<dbReference type="InterPro" id="IPR029060">
    <property type="entry name" value="PIN-like_dom_sf"/>
</dbReference>
<dbReference type="SMART" id="SM00670">
    <property type="entry name" value="PINc"/>
    <property type="match status" value="1"/>
</dbReference>
<keyword evidence="15" id="KW-1133">Transmembrane helix</keyword>
<dbReference type="PANTHER" id="PTHR23355:SF35">
    <property type="entry name" value="EXOSOME COMPLEX EXONUCLEASE RRP44"/>
    <property type="match status" value="1"/>
</dbReference>
<dbReference type="Pfam" id="PF17216">
    <property type="entry name" value="Rrp44_CSD1"/>
    <property type="match status" value="1"/>
</dbReference>
<dbReference type="EMBL" id="RBNI01007791">
    <property type="protein sequence ID" value="RUP45112.1"/>
    <property type="molecule type" value="Genomic_DNA"/>
</dbReference>
<accession>A0A433D2Q5</accession>
<dbReference type="Pfam" id="PF17849">
    <property type="entry name" value="OB_Dis3"/>
    <property type="match status" value="1"/>
</dbReference>
<dbReference type="GO" id="GO:0071034">
    <property type="term" value="P:CUT catabolic process"/>
    <property type="evidence" value="ECO:0007669"/>
    <property type="project" value="UniProtKB-ARBA"/>
</dbReference>
<dbReference type="GO" id="GO:0006364">
    <property type="term" value="P:rRNA processing"/>
    <property type="evidence" value="ECO:0007669"/>
    <property type="project" value="UniProtKB-KW"/>
</dbReference>
<evidence type="ECO:0000256" key="14">
    <source>
        <dbReference type="ARBA" id="ARBA00077930"/>
    </source>
</evidence>
<dbReference type="InterPro" id="IPR002716">
    <property type="entry name" value="PIN_dom"/>
</dbReference>
<dbReference type="GO" id="GO:0000175">
    <property type="term" value="F:3'-5'-RNA exonuclease activity"/>
    <property type="evidence" value="ECO:0007669"/>
    <property type="project" value="TreeGrafter"/>
</dbReference>
<keyword evidence="8" id="KW-0255">Endonuclease</keyword>
<dbReference type="InterPro" id="IPR050180">
    <property type="entry name" value="RNR_Ribonuclease"/>
</dbReference>
<evidence type="ECO:0000256" key="5">
    <source>
        <dbReference type="ARBA" id="ARBA00022490"/>
    </source>
</evidence>
<evidence type="ECO:0000256" key="6">
    <source>
        <dbReference type="ARBA" id="ARBA00022552"/>
    </source>
</evidence>
<dbReference type="GO" id="GO:0071031">
    <property type="term" value="P:nuclear mRNA surveillance of mRNA 3'-end processing"/>
    <property type="evidence" value="ECO:0007669"/>
    <property type="project" value="TreeGrafter"/>
</dbReference>
<evidence type="ECO:0000256" key="15">
    <source>
        <dbReference type="SAM" id="Phobius"/>
    </source>
</evidence>
<evidence type="ECO:0000256" key="1">
    <source>
        <dbReference type="ARBA" id="ARBA00001946"/>
    </source>
</evidence>
<dbReference type="Pfam" id="PF13638">
    <property type="entry name" value="PIN_4"/>
    <property type="match status" value="1"/>
</dbReference>
<dbReference type="FunFam" id="2.40.50.700:FF:000001">
    <property type="entry name" value="Exosome complex exonuclease exoribonuclease (Rrp44)"/>
    <property type="match status" value="1"/>
</dbReference>
<dbReference type="OrthoDB" id="372421at2759"/>
<evidence type="ECO:0000259" key="16">
    <source>
        <dbReference type="SMART" id="SM00670"/>
    </source>
</evidence>
<dbReference type="InterPro" id="IPR041505">
    <property type="entry name" value="Dis3_CSD2"/>
</dbReference>
<evidence type="ECO:0000256" key="9">
    <source>
        <dbReference type="ARBA" id="ARBA00022801"/>
    </source>
</evidence>
<dbReference type="InterPro" id="IPR033771">
    <property type="entry name" value="Rrp44_CSD1"/>
</dbReference>
<keyword evidence="19" id="KW-1185">Reference proteome</keyword>
<evidence type="ECO:0000259" key="17">
    <source>
        <dbReference type="SMART" id="SM00955"/>
    </source>
</evidence>
<evidence type="ECO:0000256" key="11">
    <source>
        <dbReference type="ARBA" id="ARBA00022839"/>
    </source>
</evidence>
<comment type="subcellular location">
    <subcellularLocation>
        <location evidence="2">Cytoplasm</location>
    </subcellularLocation>
    <subcellularLocation>
        <location evidence="3">Nucleus</location>
        <location evidence="3">Nucleolus</location>
    </subcellularLocation>
</comment>
<evidence type="ECO:0000256" key="13">
    <source>
        <dbReference type="ARBA" id="ARBA00023242"/>
    </source>
</evidence>
<dbReference type="CDD" id="cd09862">
    <property type="entry name" value="PIN_Rrp44-like"/>
    <property type="match status" value="1"/>
</dbReference>
<organism evidence="18 19">
    <name type="scientific">Jimgerdemannia flammicorona</name>
    <dbReference type="NCBI Taxonomy" id="994334"/>
    <lineage>
        <taxon>Eukaryota</taxon>
        <taxon>Fungi</taxon>
        <taxon>Fungi incertae sedis</taxon>
        <taxon>Mucoromycota</taxon>
        <taxon>Mucoromycotina</taxon>
        <taxon>Endogonomycetes</taxon>
        <taxon>Endogonales</taxon>
        <taxon>Endogonaceae</taxon>
        <taxon>Jimgerdemannia</taxon>
    </lineage>
</organism>
<reference evidence="18 19" key="1">
    <citation type="journal article" date="2018" name="New Phytol.">
        <title>Phylogenomics of Endogonaceae and evolution of mycorrhizas within Mucoromycota.</title>
        <authorList>
            <person name="Chang Y."/>
            <person name="Desiro A."/>
            <person name="Na H."/>
            <person name="Sandor L."/>
            <person name="Lipzen A."/>
            <person name="Clum A."/>
            <person name="Barry K."/>
            <person name="Grigoriev I.V."/>
            <person name="Martin F.M."/>
            <person name="Stajich J.E."/>
            <person name="Smith M.E."/>
            <person name="Bonito G."/>
            <person name="Spatafora J.W."/>
        </authorList>
    </citation>
    <scope>NUCLEOTIDE SEQUENCE [LARGE SCALE GENOMIC DNA]</scope>
    <source>
        <strain evidence="18 19">GMNB39</strain>
    </source>
</reference>
<dbReference type="GO" id="GO:0016075">
    <property type="term" value="P:rRNA catabolic process"/>
    <property type="evidence" value="ECO:0007669"/>
    <property type="project" value="TreeGrafter"/>
</dbReference>
<dbReference type="Gene3D" id="2.40.50.690">
    <property type="match status" value="1"/>
</dbReference>
<name>A0A433D2Q5_9FUNG</name>
<comment type="caution">
    <text evidence="18">The sequence shown here is derived from an EMBL/GenBank/DDBJ whole genome shotgun (WGS) entry which is preliminary data.</text>
</comment>
<evidence type="ECO:0000256" key="2">
    <source>
        <dbReference type="ARBA" id="ARBA00004496"/>
    </source>
</evidence>
<keyword evidence="10" id="KW-0271">Exosome</keyword>
<dbReference type="AlphaFoldDB" id="A0A433D2Q5"/>
<dbReference type="Gene3D" id="3.40.50.1010">
    <property type="entry name" value="5'-nuclease"/>
    <property type="match status" value="1"/>
</dbReference>
<evidence type="ECO:0000313" key="19">
    <source>
        <dbReference type="Proteomes" id="UP000268093"/>
    </source>
</evidence>
<dbReference type="InterPro" id="IPR001900">
    <property type="entry name" value="RNase_II/R"/>
</dbReference>
<comment type="similarity">
    <text evidence="4">Belongs to the RNR ribonuclease family.</text>
</comment>
<evidence type="ECO:0000256" key="12">
    <source>
        <dbReference type="ARBA" id="ARBA00022884"/>
    </source>
</evidence>
<dbReference type="GO" id="GO:0004519">
    <property type="term" value="F:endonuclease activity"/>
    <property type="evidence" value="ECO:0007669"/>
    <property type="project" value="UniProtKB-KW"/>
</dbReference>
<protein>
    <recommendedName>
        <fullName evidence="14">Ribosomal RNA-processing protein 44</fullName>
    </recommendedName>
</protein>
<evidence type="ECO:0000313" key="18">
    <source>
        <dbReference type="EMBL" id="RUP45112.1"/>
    </source>
</evidence>
<dbReference type="GO" id="GO:0000177">
    <property type="term" value="C:cytoplasmic exosome (RNase complex)"/>
    <property type="evidence" value="ECO:0007669"/>
    <property type="project" value="TreeGrafter"/>
</dbReference>
<dbReference type="Proteomes" id="UP000268093">
    <property type="component" value="Unassembled WGS sequence"/>
</dbReference>
<feature type="transmembrane region" description="Helical" evidence="15">
    <location>
        <begin position="347"/>
        <end position="367"/>
    </location>
</feature>
<dbReference type="GO" id="GO:0000176">
    <property type="term" value="C:nuclear exosome (RNase complex)"/>
    <property type="evidence" value="ECO:0007669"/>
    <property type="project" value="UniProtKB-ARBA"/>
</dbReference>
<evidence type="ECO:0000256" key="8">
    <source>
        <dbReference type="ARBA" id="ARBA00022759"/>
    </source>
</evidence>
<dbReference type="SUPFAM" id="SSF88723">
    <property type="entry name" value="PIN domain-like"/>
    <property type="match status" value="1"/>
</dbReference>
<dbReference type="Gene3D" id="2.40.50.700">
    <property type="match status" value="1"/>
</dbReference>
<keyword evidence="7" id="KW-0540">Nuclease</keyword>
<dbReference type="Pfam" id="PF00773">
    <property type="entry name" value="RNB"/>
    <property type="match status" value="1"/>
</dbReference>
<comment type="cofactor">
    <cofactor evidence="1">
        <name>Mg(2+)</name>
        <dbReference type="ChEBI" id="CHEBI:18420"/>
    </cofactor>
</comment>
<keyword evidence="6" id="KW-0698">rRNA processing</keyword>
<keyword evidence="15" id="KW-0812">Transmembrane</keyword>
<dbReference type="SUPFAM" id="SSF50249">
    <property type="entry name" value="Nucleic acid-binding proteins"/>
    <property type="match status" value="2"/>
</dbReference>
<evidence type="ECO:0000256" key="10">
    <source>
        <dbReference type="ARBA" id="ARBA00022835"/>
    </source>
</evidence>
<keyword evidence="9" id="KW-0378">Hydrolase</keyword>
<evidence type="ECO:0000256" key="3">
    <source>
        <dbReference type="ARBA" id="ARBA00004604"/>
    </source>
</evidence>
<feature type="domain" description="RNB" evidence="17">
    <location>
        <begin position="497"/>
        <end position="595"/>
    </location>
</feature>
<keyword evidence="15" id="KW-0472">Membrane</keyword>
<dbReference type="GO" id="GO:0003723">
    <property type="term" value="F:RNA binding"/>
    <property type="evidence" value="ECO:0007669"/>
    <property type="project" value="UniProtKB-KW"/>
</dbReference>
<dbReference type="FunFam" id="3.40.50.1010:FF:000010">
    <property type="entry name" value="Exosome complex exonuclease DIS3"/>
    <property type="match status" value="1"/>
</dbReference>
<keyword evidence="5" id="KW-0963">Cytoplasm</keyword>
<dbReference type="SMART" id="SM00955">
    <property type="entry name" value="RNB"/>
    <property type="match status" value="1"/>
</dbReference>
<keyword evidence="11" id="KW-0269">Exonuclease</keyword>
<dbReference type="PANTHER" id="PTHR23355">
    <property type="entry name" value="RIBONUCLEASE"/>
    <property type="match status" value="1"/>
</dbReference>
<evidence type="ECO:0000256" key="4">
    <source>
        <dbReference type="ARBA" id="ARBA00005785"/>
    </source>
</evidence>
<evidence type="ECO:0000256" key="7">
    <source>
        <dbReference type="ARBA" id="ARBA00022722"/>
    </source>
</evidence>
<keyword evidence="13" id="KW-0539">Nucleus</keyword>
<proteinExistence type="inferred from homology"/>
<sequence length="595" mass="67362">MLRSKAFLTQKKNGKVVKVVKEHYLRDDIWCAAEGCIICGHTEKVLSASPQANTLLDGKPHYIVPDTNVFMNQIDLMEHSAFKDVIVLQTVLEELRHLSLPIHTRLRKVIADIDRRFYVFSNEHHRETYIDKLKDESPNDRNDRAIRVATNWYTEHLARSAKPDRPAVAVVMISDDANNRAKAKETKIQAFSGIYKIIPHMRTVKEYVGTMVNYPELMDMVAEGGSSMDVDHKFTYEEGTIMGLVDGTEKQIYIIGRAHLNRAVQDDVVAVQILPKSEWRRSPSVAIVEEEEESVVEEDAKKREVDAGGIIATAGPTSMETDDLNDTDPPQPTGRVVGFVRRNWRPYVLYSCCLILFWLIFEIVLVIDGSFIYAEFRYCGYIDKSSIKTMLGSTVSQNVLFCAMDHRVPKISIRTRQAHILQDQRIVVVIDSWPKMSRYAIGHFVKALGPAGDKDTEMEVLLLEHDVPYQEFAPQVLKDLPAEGDQWTVKPEHLEGRADLRDLNICSIDPPACADIDDALHVKLLPNGNYEVGVHIADVSYFVKPDTPMDIEAAHRGTTVYLVDKRIDMLPSLLGTNLCSLRSNVDRLAFSCLWV</sequence>
<keyword evidence="12" id="KW-0694">RNA-binding</keyword>